<evidence type="ECO:0000313" key="3">
    <source>
        <dbReference type="EMBL" id="QIZ71321.1"/>
    </source>
</evidence>
<dbReference type="PANTHER" id="PTHR35526:SF3">
    <property type="entry name" value="ANTI-SIGMA-F FACTOR RSBW"/>
    <property type="match status" value="1"/>
</dbReference>
<keyword evidence="1" id="KW-0808">Transferase</keyword>
<evidence type="ECO:0000313" key="4">
    <source>
        <dbReference type="Proteomes" id="UP000500857"/>
    </source>
</evidence>
<accession>A0A6H1TXM7</accession>
<organism evidence="3 4">
    <name type="scientific">Oxynema aestuarii AP17</name>
    <dbReference type="NCBI Taxonomy" id="2064643"/>
    <lineage>
        <taxon>Bacteria</taxon>
        <taxon>Bacillati</taxon>
        <taxon>Cyanobacteriota</taxon>
        <taxon>Cyanophyceae</taxon>
        <taxon>Oscillatoriophycideae</taxon>
        <taxon>Oscillatoriales</taxon>
        <taxon>Oscillatoriaceae</taxon>
        <taxon>Oxynema</taxon>
        <taxon>Oxynema aestuarii</taxon>
    </lineage>
</organism>
<dbReference type="InterPro" id="IPR003594">
    <property type="entry name" value="HATPase_dom"/>
</dbReference>
<dbReference type="Pfam" id="PF13581">
    <property type="entry name" value="HATPase_c_2"/>
    <property type="match status" value="1"/>
</dbReference>
<dbReference type="SUPFAM" id="SSF55874">
    <property type="entry name" value="ATPase domain of HSP90 chaperone/DNA topoisomerase II/histidine kinase"/>
    <property type="match status" value="1"/>
</dbReference>
<dbReference type="EMBL" id="CP051167">
    <property type="protein sequence ID" value="QIZ71321.1"/>
    <property type="molecule type" value="Genomic_DNA"/>
</dbReference>
<dbReference type="CDD" id="cd16936">
    <property type="entry name" value="HATPase_RsbW-like"/>
    <property type="match status" value="1"/>
</dbReference>
<feature type="domain" description="Histidine kinase/HSP90-like ATPase" evidence="2">
    <location>
        <begin position="38"/>
        <end position="163"/>
    </location>
</feature>
<name>A0A6H1TXM7_9CYAN</name>
<keyword evidence="3" id="KW-0067">ATP-binding</keyword>
<dbReference type="GO" id="GO:0005524">
    <property type="term" value="F:ATP binding"/>
    <property type="evidence" value="ECO:0007669"/>
    <property type="project" value="UniProtKB-KW"/>
</dbReference>
<keyword evidence="1" id="KW-0418">Kinase</keyword>
<gene>
    <name evidence="3" type="ORF">HCG48_12610</name>
</gene>
<keyword evidence="4" id="KW-1185">Reference proteome</keyword>
<dbReference type="Proteomes" id="UP000500857">
    <property type="component" value="Chromosome"/>
</dbReference>
<reference evidence="3 4" key="1">
    <citation type="submission" date="2020-04" db="EMBL/GenBank/DDBJ databases">
        <authorList>
            <person name="Basu S."/>
            <person name="Maruthanayagam V."/>
            <person name="Chakraborty S."/>
            <person name="Pramanik A."/>
            <person name="Mukherjee J."/>
            <person name="Brink B."/>
        </authorList>
    </citation>
    <scope>NUCLEOTIDE SEQUENCE [LARGE SCALE GENOMIC DNA]</scope>
    <source>
        <strain evidence="3 4">AP17</strain>
    </source>
</reference>
<protein>
    <submittedName>
        <fullName evidence="3">ATP-binding protein</fullName>
    </submittedName>
</protein>
<dbReference type="RefSeq" id="WP_168569474.1">
    <property type="nucleotide sequence ID" value="NZ_CP051167.1"/>
</dbReference>
<keyword evidence="3" id="KW-0547">Nucleotide-binding</keyword>
<keyword evidence="1" id="KW-0723">Serine/threonine-protein kinase</keyword>
<evidence type="ECO:0000256" key="1">
    <source>
        <dbReference type="ARBA" id="ARBA00022527"/>
    </source>
</evidence>
<dbReference type="Gene3D" id="3.30.565.10">
    <property type="entry name" value="Histidine kinase-like ATPase, C-terminal domain"/>
    <property type="match status" value="1"/>
</dbReference>
<dbReference type="AlphaFoldDB" id="A0A6H1TXM7"/>
<evidence type="ECO:0000259" key="2">
    <source>
        <dbReference type="Pfam" id="PF13581"/>
    </source>
</evidence>
<dbReference type="KEGG" id="oxy:HCG48_12610"/>
<dbReference type="PANTHER" id="PTHR35526">
    <property type="entry name" value="ANTI-SIGMA-F FACTOR RSBW-RELATED"/>
    <property type="match status" value="1"/>
</dbReference>
<sequence length="168" mass="19705">MVLPKITSWWKDISSQLSKEQPQVAQPLKQSHLQVKTDLHDLAEVLQWLETEVFSLLPRDRWWECQTALAEGFTNAVRHAHRNLPPTTPIEIDLAIFPHYLEMQVWDIGPPFDLKAKLKAVCEETFDPLDKEDGRGLLFMHQLTDELFYIRSDDRKNCLVMRKKLLNE</sequence>
<dbReference type="InterPro" id="IPR050267">
    <property type="entry name" value="Anti-sigma-factor_SerPK"/>
</dbReference>
<proteinExistence type="predicted"/>
<dbReference type="InterPro" id="IPR036890">
    <property type="entry name" value="HATPase_C_sf"/>
</dbReference>
<dbReference type="GO" id="GO:0004674">
    <property type="term" value="F:protein serine/threonine kinase activity"/>
    <property type="evidence" value="ECO:0007669"/>
    <property type="project" value="UniProtKB-KW"/>
</dbReference>